<keyword evidence="2" id="KW-1185">Reference proteome</keyword>
<sequence>MIDDSSFEIKEAVTDPFEAKDYRIELNSKNRPVTLSDKVSKLKNVAKKGSISLQKIYGSNGKRWEVTVRHAKTAISDNKCNVSGSVGSNTREPDEVSLVDHNGCTKIEVESYQQSPSSNDMMWMAYDPFLLEVDMLNLESL</sequence>
<accession>A0ACB9B788</accession>
<reference evidence="2" key="1">
    <citation type="journal article" date="2022" name="Mol. Ecol. Resour.">
        <title>The genomes of chicory, endive, great burdock and yacon provide insights into Asteraceae palaeo-polyploidization history and plant inulin production.</title>
        <authorList>
            <person name="Fan W."/>
            <person name="Wang S."/>
            <person name="Wang H."/>
            <person name="Wang A."/>
            <person name="Jiang F."/>
            <person name="Liu H."/>
            <person name="Zhao H."/>
            <person name="Xu D."/>
            <person name="Zhang Y."/>
        </authorList>
    </citation>
    <scope>NUCLEOTIDE SEQUENCE [LARGE SCALE GENOMIC DNA]</scope>
    <source>
        <strain evidence="2">cv. Yunnan</strain>
    </source>
</reference>
<organism evidence="1 2">
    <name type="scientific">Smallanthus sonchifolius</name>
    <dbReference type="NCBI Taxonomy" id="185202"/>
    <lineage>
        <taxon>Eukaryota</taxon>
        <taxon>Viridiplantae</taxon>
        <taxon>Streptophyta</taxon>
        <taxon>Embryophyta</taxon>
        <taxon>Tracheophyta</taxon>
        <taxon>Spermatophyta</taxon>
        <taxon>Magnoliopsida</taxon>
        <taxon>eudicotyledons</taxon>
        <taxon>Gunneridae</taxon>
        <taxon>Pentapetalae</taxon>
        <taxon>asterids</taxon>
        <taxon>campanulids</taxon>
        <taxon>Asterales</taxon>
        <taxon>Asteraceae</taxon>
        <taxon>Asteroideae</taxon>
        <taxon>Heliantheae alliance</taxon>
        <taxon>Millerieae</taxon>
        <taxon>Smallanthus</taxon>
    </lineage>
</organism>
<evidence type="ECO:0000313" key="1">
    <source>
        <dbReference type="EMBL" id="KAI3717789.1"/>
    </source>
</evidence>
<reference evidence="1 2" key="2">
    <citation type="journal article" date="2022" name="Mol. Ecol. Resour.">
        <title>The genomes of chicory, endive, great burdock and yacon provide insights into Asteraceae paleo-polyploidization history and plant inulin production.</title>
        <authorList>
            <person name="Fan W."/>
            <person name="Wang S."/>
            <person name="Wang H."/>
            <person name="Wang A."/>
            <person name="Jiang F."/>
            <person name="Liu H."/>
            <person name="Zhao H."/>
            <person name="Xu D."/>
            <person name="Zhang Y."/>
        </authorList>
    </citation>
    <scope>NUCLEOTIDE SEQUENCE [LARGE SCALE GENOMIC DNA]</scope>
    <source>
        <strain evidence="2">cv. Yunnan</strain>
        <tissue evidence="1">Leaves</tissue>
    </source>
</reference>
<dbReference type="Proteomes" id="UP001056120">
    <property type="component" value="Linkage Group LG23"/>
</dbReference>
<proteinExistence type="predicted"/>
<name>A0ACB9B788_9ASTR</name>
<comment type="caution">
    <text evidence="1">The sequence shown here is derived from an EMBL/GenBank/DDBJ whole genome shotgun (WGS) entry which is preliminary data.</text>
</comment>
<dbReference type="EMBL" id="CM042040">
    <property type="protein sequence ID" value="KAI3717789.1"/>
    <property type="molecule type" value="Genomic_DNA"/>
</dbReference>
<evidence type="ECO:0000313" key="2">
    <source>
        <dbReference type="Proteomes" id="UP001056120"/>
    </source>
</evidence>
<protein>
    <submittedName>
        <fullName evidence="1">Uncharacterized protein</fullName>
    </submittedName>
</protein>
<gene>
    <name evidence="1" type="ORF">L1987_69618</name>
</gene>